<evidence type="ECO:0000256" key="2">
    <source>
        <dbReference type="ARBA" id="ARBA00005581"/>
    </source>
</evidence>
<dbReference type="GO" id="GO:0060320">
    <property type="term" value="P:rejection of self pollen"/>
    <property type="evidence" value="ECO:0007669"/>
    <property type="project" value="UniProtKB-KW"/>
</dbReference>
<reference evidence="7" key="1">
    <citation type="submission" date="2023-03" db="EMBL/GenBank/DDBJ databases">
        <authorList>
            <person name="Julca I."/>
        </authorList>
    </citation>
    <scope>NUCLEOTIDE SEQUENCE</scope>
</reference>
<protein>
    <submittedName>
        <fullName evidence="7">OLC1v1005078C1</fullName>
    </submittedName>
</protein>
<evidence type="ECO:0000256" key="6">
    <source>
        <dbReference type="SAM" id="SignalP"/>
    </source>
</evidence>
<feature type="chain" id="PRO_5043976318" evidence="6">
    <location>
        <begin position="31"/>
        <end position="137"/>
    </location>
</feature>
<dbReference type="AlphaFoldDB" id="A0AAV1DFT6"/>
<feature type="signal peptide" evidence="6">
    <location>
        <begin position="1"/>
        <end position="30"/>
    </location>
</feature>
<evidence type="ECO:0000313" key="8">
    <source>
        <dbReference type="Proteomes" id="UP001161247"/>
    </source>
</evidence>
<sequence length="137" mass="15901">MARKIYDLMTATQLVLALLLVASLQNSCGADRNPATAPIIIKIRNVIPSSLISARCVSESQDWGTKMLPTHERYEITSYDEFTYINCTFGWEGKTMNFNVLNPVVDKVYRYWNVHKDGFYALLVRDRLKLWVRVHDW</sequence>
<keyword evidence="5 6" id="KW-0732">Signal</keyword>
<evidence type="ECO:0000256" key="3">
    <source>
        <dbReference type="ARBA" id="ARBA00022471"/>
    </source>
</evidence>
<name>A0AAV1DFT6_OLDCO</name>
<dbReference type="Pfam" id="PF05938">
    <property type="entry name" value="Self-incomp_S1"/>
    <property type="match status" value="1"/>
</dbReference>
<gene>
    <name evidence="7" type="ORF">OLC1_LOCUS14606</name>
</gene>
<comment type="subcellular location">
    <subcellularLocation>
        <location evidence="1">Secreted</location>
    </subcellularLocation>
</comment>
<evidence type="ECO:0000313" key="7">
    <source>
        <dbReference type="EMBL" id="CAI9106026.1"/>
    </source>
</evidence>
<dbReference type="EMBL" id="OX459122">
    <property type="protein sequence ID" value="CAI9106026.1"/>
    <property type="molecule type" value="Genomic_DNA"/>
</dbReference>
<keyword evidence="3" id="KW-0713">Self-incompatibility</keyword>
<comment type="similarity">
    <text evidence="2">Belongs to the plant self-incompatibility (S1) protein family.</text>
</comment>
<proteinExistence type="inferred from homology"/>
<evidence type="ECO:0000256" key="1">
    <source>
        <dbReference type="ARBA" id="ARBA00004613"/>
    </source>
</evidence>
<organism evidence="7 8">
    <name type="scientific">Oldenlandia corymbosa var. corymbosa</name>
    <dbReference type="NCBI Taxonomy" id="529605"/>
    <lineage>
        <taxon>Eukaryota</taxon>
        <taxon>Viridiplantae</taxon>
        <taxon>Streptophyta</taxon>
        <taxon>Embryophyta</taxon>
        <taxon>Tracheophyta</taxon>
        <taxon>Spermatophyta</taxon>
        <taxon>Magnoliopsida</taxon>
        <taxon>eudicotyledons</taxon>
        <taxon>Gunneridae</taxon>
        <taxon>Pentapetalae</taxon>
        <taxon>asterids</taxon>
        <taxon>lamiids</taxon>
        <taxon>Gentianales</taxon>
        <taxon>Rubiaceae</taxon>
        <taxon>Rubioideae</taxon>
        <taxon>Spermacoceae</taxon>
        <taxon>Hedyotis-Oldenlandia complex</taxon>
        <taxon>Oldenlandia</taxon>
    </lineage>
</organism>
<accession>A0AAV1DFT6</accession>
<dbReference type="InterPro" id="IPR010264">
    <property type="entry name" value="Self-incomp_S1"/>
</dbReference>
<evidence type="ECO:0000256" key="4">
    <source>
        <dbReference type="ARBA" id="ARBA00022525"/>
    </source>
</evidence>
<dbReference type="GO" id="GO:0005576">
    <property type="term" value="C:extracellular region"/>
    <property type="evidence" value="ECO:0007669"/>
    <property type="project" value="UniProtKB-SubCell"/>
</dbReference>
<keyword evidence="4" id="KW-0964">Secreted</keyword>
<evidence type="ECO:0000256" key="5">
    <source>
        <dbReference type="ARBA" id="ARBA00022729"/>
    </source>
</evidence>
<keyword evidence="8" id="KW-1185">Reference proteome</keyword>
<dbReference type="Proteomes" id="UP001161247">
    <property type="component" value="Chromosome 5"/>
</dbReference>